<accession>A0A0C7LIQ5</accession>
<name>A0A0C7LIQ5_PARSO</name>
<evidence type="ECO:0000313" key="1">
    <source>
        <dbReference type="EMBL" id="CEP41760.1"/>
    </source>
</evidence>
<dbReference type="Proteomes" id="UP000049127">
    <property type="component" value="Unassembled WGS sequence"/>
</dbReference>
<reference evidence="1 2" key="1">
    <citation type="submission" date="2015-01" db="EMBL/GenBank/DDBJ databases">
        <authorList>
            <person name="Aslett A.Martin."/>
            <person name="De Silva Nishadi"/>
        </authorList>
    </citation>
    <scope>NUCLEOTIDE SEQUENCE [LARGE SCALE GENOMIC DNA]</scope>
    <source>
        <strain evidence="1 2">R28058</strain>
    </source>
</reference>
<evidence type="ECO:0000313" key="2">
    <source>
        <dbReference type="Proteomes" id="UP000049127"/>
    </source>
</evidence>
<keyword evidence="1" id="KW-0436">Ligase</keyword>
<protein>
    <submittedName>
        <fullName evidence="1">2'-5' RNA ligase</fullName>
    </submittedName>
</protein>
<proteinExistence type="predicted"/>
<dbReference type="InterPro" id="IPR009097">
    <property type="entry name" value="Cyclic_Pdiesterase"/>
</dbReference>
<dbReference type="AlphaFoldDB" id="A0A0C7LIQ5"/>
<gene>
    <name evidence="1" type="ORF">R28058_32541</name>
</gene>
<dbReference type="SUPFAM" id="SSF55144">
    <property type="entry name" value="LigT-like"/>
    <property type="match status" value="1"/>
</dbReference>
<sequence>MNNKFLCLMAQFDIETENKLKKIQNLLREEGFIGEQTPNLPNHITLGTFKYGIKIELIDKLKNICNNTSIIPVSFNNIGLFGLEVLFISPSISHELLNLQQKFDSNYPNSFNWVAHVTMLIDNQDNIQKAIPIIANKFSTFTGYIESISLYEFFPSKLIIEEKLSMNI</sequence>
<dbReference type="EMBL" id="CEKZ01000027">
    <property type="protein sequence ID" value="CEP41760.1"/>
    <property type="molecule type" value="Genomic_DNA"/>
</dbReference>
<dbReference type="Gene3D" id="3.90.1140.10">
    <property type="entry name" value="Cyclic phosphodiesterase"/>
    <property type="match status" value="1"/>
</dbReference>
<dbReference type="OrthoDB" id="1820388at2"/>
<dbReference type="RefSeq" id="WP_055343253.1">
    <property type="nucleotide sequence ID" value="NZ_CEKZ01000027.1"/>
</dbReference>
<dbReference type="GO" id="GO:0016874">
    <property type="term" value="F:ligase activity"/>
    <property type="evidence" value="ECO:0007669"/>
    <property type="project" value="UniProtKB-KW"/>
</dbReference>
<organism evidence="1 2">
    <name type="scientific">Paraclostridium sordellii</name>
    <name type="common">Clostridium sordellii</name>
    <dbReference type="NCBI Taxonomy" id="1505"/>
    <lineage>
        <taxon>Bacteria</taxon>
        <taxon>Bacillati</taxon>
        <taxon>Bacillota</taxon>
        <taxon>Clostridia</taxon>
        <taxon>Peptostreptococcales</taxon>
        <taxon>Peptostreptococcaceae</taxon>
        <taxon>Paraclostridium</taxon>
    </lineage>
</organism>